<keyword evidence="1" id="KW-0472">Membrane</keyword>
<dbReference type="Proteomes" id="UP000183002">
    <property type="component" value="Unassembled WGS sequence"/>
</dbReference>
<keyword evidence="2" id="KW-0255">Endonuclease</keyword>
<keyword evidence="1" id="KW-1133">Transmembrane helix</keyword>
<dbReference type="GO" id="GO:0004519">
    <property type="term" value="F:endonuclease activity"/>
    <property type="evidence" value="ECO:0007669"/>
    <property type="project" value="UniProtKB-KW"/>
</dbReference>
<keyword evidence="2" id="KW-0540">Nuclease</keyword>
<evidence type="ECO:0000313" key="2">
    <source>
        <dbReference type="EMBL" id="SEN39731.1"/>
    </source>
</evidence>
<keyword evidence="3" id="KW-1185">Reference proteome</keyword>
<evidence type="ECO:0000313" key="3">
    <source>
        <dbReference type="Proteomes" id="UP000183002"/>
    </source>
</evidence>
<feature type="transmembrane region" description="Helical" evidence="1">
    <location>
        <begin position="7"/>
        <end position="29"/>
    </location>
</feature>
<proteinExistence type="predicted"/>
<dbReference type="OrthoDB" id="9807941at2"/>
<accession>A0A1H8G6J0</accession>
<dbReference type="STRING" id="1077947.SAMN05216227_101321"/>
<sequence>MMQKKSYIFTCPGICWIVGAAFGVLLAILLGLGMLAGLFCAVVVSVGAALFLQWALCHVQGQTPVSEAMPASNPTSVGQPAAQSTGFIADTVKADLSAGSEVVSPPPVSLVSAAVTVPEVQNVQKPAAFKTKSAAAEKSVVKAETPKKSAEKIKSQTSVKKTKPAAKVAPVGGTVAVDGKPEMLLVARDGKADNLKEIKGVGPKLEALLNRMGVFHFDQIASWRVAEVAWVDQNIEGFKGRVSRDAWVDQAKILAAGEDTAFSKRVDKGEIY</sequence>
<protein>
    <submittedName>
        <fullName evidence="2">Predicted 5' DNA nuclease, flap endonuclease-1-like, helix-3-turn-helix (H3TH) domain</fullName>
    </submittedName>
</protein>
<gene>
    <name evidence="2" type="ORF">SAMN05216227_101321</name>
</gene>
<keyword evidence="2" id="KW-0378">Hydrolase</keyword>
<dbReference type="RefSeq" id="WP_139193984.1">
    <property type="nucleotide sequence ID" value="NZ_FOCO01000013.1"/>
</dbReference>
<organism evidence="2 3">
    <name type="scientific">Pseudorhodobacter antarcticus</name>
    <dbReference type="NCBI Taxonomy" id="1077947"/>
    <lineage>
        <taxon>Bacteria</taxon>
        <taxon>Pseudomonadati</taxon>
        <taxon>Pseudomonadota</taxon>
        <taxon>Alphaproteobacteria</taxon>
        <taxon>Rhodobacterales</taxon>
        <taxon>Paracoccaceae</taxon>
        <taxon>Pseudorhodobacter</taxon>
    </lineage>
</organism>
<dbReference type="EMBL" id="FOCO01000013">
    <property type="protein sequence ID" value="SEN39731.1"/>
    <property type="molecule type" value="Genomic_DNA"/>
</dbReference>
<evidence type="ECO:0000256" key="1">
    <source>
        <dbReference type="SAM" id="Phobius"/>
    </source>
</evidence>
<keyword evidence="1" id="KW-0812">Transmembrane</keyword>
<dbReference type="AlphaFoldDB" id="A0A1H8G6J0"/>
<dbReference type="Gene3D" id="1.10.150.20">
    <property type="entry name" value="5' to 3' exonuclease, C-terminal subdomain"/>
    <property type="match status" value="1"/>
</dbReference>
<feature type="transmembrane region" description="Helical" evidence="1">
    <location>
        <begin position="35"/>
        <end position="56"/>
    </location>
</feature>
<reference evidence="2 3" key="1">
    <citation type="submission" date="2016-10" db="EMBL/GenBank/DDBJ databases">
        <authorList>
            <person name="de Groot N.N."/>
        </authorList>
    </citation>
    <scope>NUCLEOTIDE SEQUENCE [LARGE SCALE GENOMIC DNA]</scope>
    <source>
        <strain evidence="2 3">CGMCC 1.10836</strain>
    </source>
</reference>
<name>A0A1H8G6J0_9RHOB</name>